<dbReference type="AlphaFoldDB" id="A0A101MM55"/>
<dbReference type="PANTHER" id="PTHR10137">
    <property type="entry name" value="V-TYPE PROTON ATPASE SUBUNIT C"/>
    <property type="match status" value="1"/>
</dbReference>
<dbReference type="InterPro" id="IPR004907">
    <property type="entry name" value="ATPase_V1-cplx_csu"/>
</dbReference>
<keyword evidence="2 6" id="KW-0813">Transport</keyword>
<reference evidence="7 8" key="1">
    <citation type="submission" date="2015-10" db="EMBL/GenBank/DDBJ databases">
        <title>Genome sequencing of Penicillium freii.</title>
        <authorList>
            <person name="Nguyen H.D."/>
            <person name="Visagie C.M."/>
            <person name="Seifert K.A."/>
        </authorList>
    </citation>
    <scope>NUCLEOTIDE SEQUENCE [LARGE SCALE GENOMIC DNA]</scope>
    <source>
        <strain evidence="7 8">DAOM 242723</strain>
    </source>
</reference>
<protein>
    <recommendedName>
        <fullName evidence="6">V-type proton ATPase subunit C</fullName>
    </recommendedName>
</protein>
<dbReference type="Gene3D" id="1.20.1460.10">
    <property type="entry name" value="subunit c (vma5p) of the yeast v-atpase, domain 2"/>
    <property type="match status" value="1"/>
</dbReference>
<dbReference type="Gene3D" id="3.30.70.100">
    <property type="match status" value="1"/>
</dbReference>
<evidence type="ECO:0000313" key="7">
    <source>
        <dbReference type="EMBL" id="KUM63089.1"/>
    </source>
</evidence>
<evidence type="ECO:0000256" key="4">
    <source>
        <dbReference type="ARBA" id="ARBA00023065"/>
    </source>
</evidence>
<comment type="subunit">
    <text evidence="6">V-ATPase is a heteromultimeric enzyme composed of a peripheral catalytic V1 complex (components A to H) attached to an integral membrane V0 proton pore complex.</text>
</comment>
<accession>A0A101MM55</accession>
<comment type="caution">
    <text evidence="7">The sequence shown here is derived from an EMBL/GenBank/DDBJ whole genome shotgun (WGS) entry which is preliminary data.</text>
</comment>
<dbReference type="Gene3D" id="3.30.70.1180">
    <property type="entry name" value="Vacuolar atp synthase subunit c, domain 1"/>
    <property type="match status" value="1"/>
</dbReference>
<dbReference type="InterPro" id="IPR036132">
    <property type="entry name" value="Vac_ATP_synth_c_sf"/>
</dbReference>
<comment type="function">
    <text evidence="5">Subunit of the V1 complex of vacuolar(H+)-ATPase (V-ATPase), a multisubunit enzyme composed of a peripheral complex (V1) that hydrolyzes ATP and a membrane integral complex (V0) that translocates protons. V-ATPase is responsible for acidifying and maintaining the pH of intracellular compartments. Subunit C is necessary for the assembly of the catalytic sector of the enzyme and is likely to have a specific function in its catalytic activity. Reversibly leaves the enzyme after glucose depletion, causing the catalytic subcomplex V1 to detach from the V0 section.</text>
</comment>
<dbReference type="GO" id="GO:0000221">
    <property type="term" value="C:vacuolar proton-transporting V-type ATPase, V1 domain"/>
    <property type="evidence" value="ECO:0007669"/>
    <property type="project" value="TreeGrafter"/>
</dbReference>
<keyword evidence="3 6" id="KW-0375">Hydrogen ion transport</keyword>
<evidence type="ECO:0000256" key="6">
    <source>
        <dbReference type="RuleBase" id="RU364010"/>
    </source>
</evidence>
<keyword evidence="8" id="KW-1185">Reference proteome</keyword>
<dbReference type="STRING" id="48697.A0A101MM55"/>
<organism evidence="7 8">
    <name type="scientific">Penicillium freii</name>
    <dbReference type="NCBI Taxonomy" id="48697"/>
    <lineage>
        <taxon>Eukaryota</taxon>
        <taxon>Fungi</taxon>
        <taxon>Dikarya</taxon>
        <taxon>Ascomycota</taxon>
        <taxon>Pezizomycotina</taxon>
        <taxon>Eurotiomycetes</taxon>
        <taxon>Eurotiomycetidae</taxon>
        <taxon>Eurotiales</taxon>
        <taxon>Aspergillaceae</taxon>
        <taxon>Penicillium</taxon>
    </lineage>
</organism>
<comment type="function">
    <text evidence="6">Subunit of the V1 complex of vacuolar(H+)-ATPase (V-ATPase), a multisubunit enzyme composed of a peripheral complex (V1) that hydrolyzes ATP and a membrane integral complex (V0) that translocates protons. V-ATPase is responsible for acidifying and maintaining the pH of intracellular compartments and in some cell types, is targeted to the plasma membrane, where it is responsible for acidifying the extracellular environment. Subunit C is necessary for the assembly of the catalytic sector of the enzyme and is likely to have a specific function in its catalytic activity.</text>
</comment>
<evidence type="ECO:0000256" key="3">
    <source>
        <dbReference type="ARBA" id="ARBA00022781"/>
    </source>
</evidence>
<dbReference type="EMBL" id="LLXE01000083">
    <property type="protein sequence ID" value="KUM63089.1"/>
    <property type="molecule type" value="Genomic_DNA"/>
</dbReference>
<name>A0A101MM55_PENFR</name>
<evidence type="ECO:0000313" key="8">
    <source>
        <dbReference type="Proteomes" id="UP000055045"/>
    </source>
</evidence>
<dbReference type="Proteomes" id="UP000055045">
    <property type="component" value="Unassembled WGS sequence"/>
</dbReference>
<dbReference type="PANTHER" id="PTHR10137:SF0">
    <property type="entry name" value="V-TYPE PROTON ATPASE SUBUNIT C"/>
    <property type="match status" value="1"/>
</dbReference>
<keyword evidence="4 6" id="KW-0406">Ion transport</keyword>
<dbReference type="FunFam" id="3.30.70.100:FF:000002">
    <property type="entry name" value="V-type proton ATPase subunit C"/>
    <property type="match status" value="1"/>
</dbReference>
<comment type="similarity">
    <text evidence="1 6">Belongs to the V-ATPase C subunit family.</text>
</comment>
<proteinExistence type="inferred from homology"/>
<gene>
    <name evidence="7" type="ORF">ACN42_g4027</name>
</gene>
<dbReference type="CDD" id="cd14785">
    <property type="entry name" value="V-ATPase_C"/>
    <property type="match status" value="1"/>
</dbReference>
<dbReference type="SUPFAM" id="SSF118203">
    <property type="entry name" value="Vacuolar ATP synthase subunit C"/>
    <property type="match status" value="1"/>
</dbReference>
<sequence>MSKPSKYILLSLPNSIVPSHHRDDALEAVSTTVSPDNGSTTSFPIPEFKIGTLDALVQQADELSKLEASCQSVVAKVGDALKNILEDEAQIEQMKVVNDKPVDQYLRTFQWNKVKYRADKPLAELIDLLHKEAASIDNDIRFKYSQYNQVKNTLSTLQRKQAGNLSTKSLASVVDPKTIIQDSEYIETHLVAVPAQLVKDFLKTYETVAPMVVPRSAQLVASDSEFTLYAVTAFKKHSVEFVHKCREQKWIPRDFKYVEGGKEEERKEVERVGGDERKVWGETLRLGRTAWSEAVMVWIHILVLRVFVETVLRYGLPLDFVCALVRTQTTKHADRAKHNLEDKYSYLAGNAFGRDKKGRMQRDDPGEMHVGGEGSADYTPYVFYEFEFN</sequence>
<evidence type="ECO:0000256" key="5">
    <source>
        <dbReference type="ARBA" id="ARBA00053565"/>
    </source>
</evidence>
<dbReference type="Pfam" id="PF03223">
    <property type="entry name" value="V-ATPase_C"/>
    <property type="match status" value="1"/>
</dbReference>
<evidence type="ECO:0000256" key="1">
    <source>
        <dbReference type="ARBA" id="ARBA00006138"/>
    </source>
</evidence>
<dbReference type="GO" id="GO:0046961">
    <property type="term" value="F:proton-transporting ATPase activity, rotational mechanism"/>
    <property type="evidence" value="ECO:0007669"/>
    <property type="project" value="InterPro"/>
</dbReference>
<evidence type="ECO:0000256" key="2">
    <source>
        <dbReference type="ARBA" id="ARBA00022448"/>
    </source>
</evidence>